<dbReference type="PANTHER" id="PTHR34961">
    <property type="entry name" value="TRANSMEMBRANE PROTEIN"/>
    <property type="match status" value="1"/>
</dbReference>
<feature type="compositionally biased region" description="Basic and acidic residues" evidence="1">
    <location>
        <begin position="120"/>
        <end position="129"/>
    </location>
</feature>
<reference evidence="3" key="1">
    <citation type="journal article" date="2019" name="Database">
        <title>The radish genome database (RadishGD): an integrated information resource for radish genomics.</title>
        <authorList>
            <person name="Yu H.J."/>
            <person name="Baek S."/>
            <person name="Lee Y.J."/>
            <person name="Cho A."/>
            <person name="Mun J.H."/>
        </authorList>
    </citation>
    <scope>NUCLEOTIDE SEQUENCE [LARGE SCALE GENOMIC DNA]</scope>
    <source>
        <strain evidence="3">cv. WK10039</strain>
    </source>
</reference>
<dbReference type="InterPro" id="IPR053313">
    <property type="entry name" value="RGF"/>
</dbReference>
<gene>
    <name evidence="4" type="primary">LOC108860613</name>
</gene>
<accession>A0A6J0P0D4</accession>
<protein>
    <submittedName>
        <fullName evidence="4">Root meristem growth factor 10-like</fullName>
    </submittedName>
</protein>
<evidence type="ECO:0000313" key="4">
    <source>
        <dbReference type="RefSeq" id="XP_018489981.2"/>
    </source>
</evidence>
<keyword evidence="3" id="KW-1185">Reference proteome</keyword>
<evidence type="ECO:0000256" key="2">
    <source>
        <dbReference type="SAM" id="Phobius"/>
    </source>
</evidence>
<name>A0A6J0P0D4_RAPSA</name>
<reference evidence="4" key="2">
    <citation type="submission" date="2025-08" db="UniProtKB">
        <authorList>
            <consortium name="RefSeq"/>
        </authorList>
    </citation>
    <scope>IDENTIFICATION</scope>
    <source>
        <tissue evidence="4">Leaf</tissue>
    </source>
</reference>
<feature type="compositionally biased region" description="Basic residues" evidence="1">
    <location>
        <begin position="105"/>
        <end position="119"/>
    </location>
</feature>
<dbReference type="GeneID" id="108860613"/>
<proteinExistence type="predicted"/>
<feature type="transmembrane region" description="Helical" evidence="2">
    <location>
        <begin position="6"/>
        <end position="23"/>
    </location>
</feature>
<keyword evidence="2" id="KW-1133">Transmembrane helix</keyword>
<organism evidence="3 4">
    <name type="scientific">Raphanus sativus</name>
    <name type="common">Radish</name>
    <name type="synonym">Raphanus raphanistrum var. sativus</name>
    <dbReference type="NCBI Taxonomy" id="3726"/>
    <lineage>
        <taxon>Eukaryota</taxon>
        <taxon>Viridiplantae</taxon>
        <taxon>Streptophyta</taxon>
        <taxon>Embryophyta</taxon>
        <taxon>Tracheophyta</taxon>
        <taxon>Spermatophyta</taxon>
        <taxon>Magnoliopsida</taxon>
        <taxon>eudicotyledons</taxon>
        <taxon>Gunneridae</taxon>
        <taxon>Pentapetalae</taxon>
        <taxon>rosids</taxon>
        <taxon>malvids</taxon>
        <taxon>Brassicales</taxon>
        <taxon>Brassicaceae</taxon>
        <taxon>Brassiceae</taxon>
        <taxon>Raphanus</taxon>
    </lineage>
</organism>
<dbReference type="Proteomes" id="UP000504610">
    <property type="component" value="Chromosome 5"/>
</dbReference>
<keyword evidence="2" id="KW-0812">Transmembrane</keyword>
<dbReference type="PANTHER" id="PTHR34961:SF1">
    <property type="entry name" value="ROOT MERISTEM GROWTH FACTOR 10"/>
    <property type="match status" value="1"/>
</dbReference>
<feature type="compositionally biased region" description="Polar residues" evidence="1">
    <location>
        <begin position="56"/>
        <end position="66"/>
    </location>
</feature>
<dbReference type="KEGG" id="rsz:108860613"/>
<evidence type="ECO:0000313" key="3">
    <source>
        <dbReference type="Proteomes" id="UP000504610"/>
    </source>
</evidence>
<feature type="region of interest" description="Disordered" evidence="1">
    <location>
        <begin position="54"/>
        <end position="144"/>
    </location>
</feature>
<dbReference type="RefSeq" id="XP_018489981.2">
    <property type="nucleotide sequence ID" value="XM_018634479.2"/>
</dbReference>
<dbReference type="OrthoDB" id="689613at2759"/>
<keyword evidence="2" id="KW-0472">Membrane</keyword>
<evidence type="ECO:0000256" key="1">
    <source>
        <dbReference type="SAM" id="MobiDB-lite"/>
    </source>
</evidence>
<feature type="compositionally biased region" description="Basic and acidic residues" evidence="1">
    <location>
        <begin position="74"/>
        <end position="91"/>
    </location>
</feature>
<dbReference type="AlphaFoldDB" id="A0A6J0P0D4"/>
<sequence length="144" mass="16570">MLRTTLFNFFVIVFVILSRTYLCECRRLGSMEKNLHVNCDNLIAKNNEEIKKLEAPSTNDTKTLSSKAPIEDAVGDHGEINEENTKDDCRVNRASLVKTSVSSKRVSRTWKVPKHSKKLPRPDQEHPEFNLDYMQPTTHPPHHN</sequence>